<dbReference type="PANTHER" id="PTHR46306">
    <property type="entry name" value="BTB/POZ DOMAIN-CONTAINING PROTEIN 9"/>
    <property type="match status" value="1"/>
</dbReference>
<dbReference type="Gene3D" id="1.25.40.420">
    <property type="match status" value="1"/>
</dbReference>
<evidence type="ECO:0000313" key="3">
    <source>
        <dbReference type="Proteomes" id="UP000266861"/>
    </source>
</evidence>
<dbReference type="PANTHER" id="PTHR46306:SF1">
    <property type="entry name" value="BTB_POZ DOMAIN-CONTAINING PROTEIN 9"/>
    <property type="match status" value="1"/>
</dbReference>
<gene>
    <name evidence="2" type="ORF">Glove_37g184</name>
</gene>
<dbReference type="InterPro" id="IPR052407">
    <property type="entry name" value="BTB_POZ_domain_cont_9"/>
</dbReference>
<comment type="caution">
    <text evidence="2">The sequence shown here is derived from an EMBL/GenBank/DDBJ whole genome shotgun (WGS) entry which is preliminary data.</text>
</comment>
<sequence length="333" mass="39287">MSQLNPYFKKKFDEEITFNENHVKVLKLPNISVKVFNVIIIYIYGGKFSLEKLENSDIFDLLIASNELELDELVAHLQTRLFNNNASWLRLNFDQHPSTIFESENFYSLTEGALISILKRDNLQLEEGKIWEYVIGWGKAKNTTLPTNLNQWTRIPYTENSPYEFKLLVIINKLFINHRHLTTDRCGINIDEMVRIVASLRESFEECAIQLLHYTPQDEIDNGMFCLFTNKSDLKELFAALNNLDEKFINLWDKLSRLQELYMLNVQRFIDKCWKDALIEKMIEFEKKGIPSTSPFSKFIPNIRRQMEKSCWPNLVKIKDKLIITYALEFSFI</sequence>
<reference evidence="2 3" key="1">
    <citation type="submission" date="2018-08" db="EMBL/GenBank/DDBJ databases">
        <title>Genome and evolution of the arbuscular mycorrhizal fungus Diversispora epigaea (formerly Glomus versiforme) and its bacterial endosymbionts.</title>
        <authorList>
            <person name="Sun X."/>
            <person name="Fei Z."/>
            <person name="Harrison M."/>
        </authorList>
    </citation>
    <scope>NUCLEOTIDE SEQUENCE [LARGE SCALE GENOMIC DNA]</scope>
    <source>
        <strain evidence="2 3">IT104</strain>
    </source>
</reference>
<dbReference type="Pfam" id="PF00651">
    <property type="entry name" value="BTB"/>
    <property type="match status" value="1"/>
</dbReference>
<dbReference type="Gene3D" id="3.30.710.10">
    <property type="entry name" value="Potassium Channel Kv1.1, Chain A"/>
    <property type="match status" value="1"/>
</dbReference>
<dbReference type="InterPro" id="IPR011705">
    <property type="entry name" value="BACK"/>
</dbReference>
<dbReference type="PROSITE" id="PS50097">
    <property type="entry name" value="BTB"/>
    <property type="match status" value="1"/>
</dbReference>
<accession>A0A397JQ09</accession>
<dbReference type="SUPFAM" id="SSF54695">
    <property type="entry name" value="POZ domain"/>
    <property type="match status" value="1"/>
</dbReference>
<evidence type="ECO:0000313" key="2">
    <source>
        <dbReference type="EMBL" id="RHZ87284.1"/>
    </source>
</evidence>
<dbReference type="EMBL" id="PQFF01000035">
    <property type="protein sequence ID" value="RHZ87284.1"/>
    <property type="molecule type" value="Genomic_DNA"/>
</dbReference>
<feature type="domain" description="BTB" evidence="1">
    <location>
        <begin position="1"/>
        <end position="52"/>
    </location>
</feature>
<dbReference type="GO" id="GO:0005737">
    <property type="term" value="C:cytoplasm"/>
    <property type="evidence" value="ECO:0007669"/>
    <property type="project" value="TreeGrafter"/>
</dbReference>
<evidence type="ECO:0000259" key="1">
    <source>
        <dbReference type="PROSITE" id="PS50097"/>
    </source>
</evidence>
<dbReference type="InterPro" id="IPR000210">
    <property type="entry name" value="BTB/POZ_dom"/>
</dbReference>
<protein>
    <recommendedName>
        <fullName evidence="1">BTB domain-containing protein</fullName>
    </recommendedName>
</protein>
<proteinExistence type="predicted"/>
<dbReference type="InterPro" id="IPR011333">
    <property type="entry name" value="SKP1/BTB/POZ_sf"/>
</dbReference>
<dbReference type="Proteomes" id="UP000266861">
    <property type="component" value="Unassembled WGS sequence"/>
</dbReference>
<name>A0A397JQ09_9GLOM</name>
<dbReference type="Pfam" id="PF07707">
    <property type="entry name" value="BACK"/>
    <property type="match status" value="1"/>
</dbReference>
<organism evidence="2 3">
    <name type="scientific">Diversispora epigaea</name>
    <dbReference type="NCBI Taxonomy" id="1348612"/>
    <lineage>
        <taxon>Eukaryota</taxon>
        <taxon>Fungi</taxon>
        <taxon>Fungi incertae sedis</taxon>
        <taxon>Mucoromycota</taxon>
        <taxon>Glomeromycotina</taxon>
        <taxon>Glomeromycetes</taxon>
        <taxon>Diversisporales</taxon>
        <taxon>Diversisporaceae</taxon>
        <taxon>Diversispora</taxon>
    </lineage>
</organism>
<dbReference type="AlphaFoldDB" id="A0A397JQ09"/>
<keyword evidence="3" id="KW-1185">Reference proteome</keyword>